<dbReference type="EMBL" id="CAVMJV010000010">
    <property type="protein sequence ID" value="CAK5042966.1"/>
    <property type="molecule type" value="Genomic_DNA"/>
</dbReference>
<proteinExistence type="predicted"/>
<dbReference type="Proteomes" id="UP001497535">
    <property type="component" value="Unassembled WGS sequence"/>
</dbReference>
<organism evidence="1 2">
    <name type="scientific">Meloidogyne enterolobii</name>
    <name type="common">Root-knot nematode worm</name>
    <name type="synonym">Meloidogyne mayaguensis</name>
    <dbReference type="NCBI Taxonomy" id="390850"/>
    <lineage>
        <taxon>Eukaryota</taxon>
        <taxon>Metazoa</taxon>
        <taxon>Ecdysozoa</taxon>
        <taxon>Nematoda</taxon>
        <taxon>Chromadorea</taxon>
        <taxon>Rhabditida</taxon>
        <taxon>Tylenchina</taxon>
        <taxon>Tylenchomorpha</taxon>
        <taxon>Tylenchoidea</taxon>
        <taxon>Meloidogynidae</taxon>
        <taxon>Meloidogyninae</taxon>
        <taxon>Meloidogyne</taxon>
    </lineage>
</organism>
<keyword evidence="2" id="KW-1185">Reference proteome</keyword>
<reference evidence="1" key="1">
    <citation type="submission" date="2023-11" db="EMBL/GenBank/DDBJ databases">
        <authorList>
            <person name="Poullet M."/>
        </authorList>
    </citation>
    <scope>NUCLEOTIDE SEQUENCE</scope>
    <source>
        <strain evidence="1">E1834</strain>
    </source>
</reference>
<gene>
    <name evidence="1" type="ORF">MENTE1834_LOCUS11013</name>
</gene>
<sequence length="58" mass="6574">MSVSLVAWNKTDKDNLVIQKDLLRKDTSVIEGQIISTTDNTTSIPEVFLCIFDNLNKF</sequence>
<protein>
    <submittedName>
        <fullName evidence="1">Uncharacterized protein</fullName>
    </submittedName>
</protein>
<evidence type="ECO:0000313" key="1">
    <source>
        <dbReference type="EMBL" id="CAK5042966.1"/>
    </source>
</evidence>
<name>A0ACB0YE93_MELEN</name>
<accession>A0ACB0YE93</accession>
<comment type="caution">
    <text evidence="1">The sequence shown here is derived from an EMBL/GenBank/DDBJ whole genome shotgun (WGS) entry which is preliminary data.</text>
</comment>
<evidence type="ECO:0000313" key="2">
    <source>
        <dbReference type="Proteomes" id="UP001497535"/>
    </source>
</evidence>